<evidence type="ECO:0000313" key="3">
    <source>
        <dbReference type="Proteomes" id="UP000037136"/>
    </source>
</evidence>
<keyword evidence="3" id="KW-1185">Reference proteome</keyword>
<proteinExistence type="predicted"/>
<reference evidence="2 3" key="2">
    <citation type="journal article" date="2017" name="Sci. Rep.">
        <title>Ant-infecting Ophiocordyceps genomes reveal a high diversity of potential behavioral manipulation genes and a possible major role for enterotoxins.</title>
        <authorList>
            <person name="de Bekker C."/>
            <person name="Ohm R.A."/>
            <person name="Evans H.C."/>
            <person name="Brachmann A."/>
            <person name="Hughes D.P."/>
        </authorList>
    </citation>
    <scope>NUCLEOTIDE SEQUENCE [LARGE SCALE GENOMIC DNA]</scope>
    <source>
        <strain evidence="2 3">SC16a</strain>
    </source>
</reference>
<comment type="caution">
    <text evidence="2">The sequence shown here is derived from an EMBL/GenBank/DDBJ whole genome shotgun (WGS) entry which is preliminary data.</text>
</comment>
<gene>
    <name evidence="2" type="ORF">XA68_16179</name>
</gene>
<dbReference type="EMBL" id="LAZP02000533">
    <property type="protein sequence ID" value="PFH56659.1"/>
    <property type="molecule type" value="Genomic_DNA"/>
</dbReference>
<keyword evidence="1" id="KW-0732">Signal</keyword>
<dbReference type="Proteomes" id="UP000037136">
    <property type="component" value="Unassembled WGS sequence"/>
</dbReference>
<feature type="chain" id="PRO_5012857642" description="Dickkopf N-terminal cysteine-rich domain-containing protein" evidence="1">
    <location>
        <begin position="21"/>
        <end position="325"/>
    </location>
</feature>
<feature type="signal peptide" evidence="1">
    <location>
        <begin position="1"/>
        <end position="20"/>
    </location>
</feature>
<name>A0A2A9P5E9_OPHUN</name>
<dbReference type="AlphaFoldDB" id="A0A2A9P5E9"/>
<evidence type="ECO:0000256" key="1">
    <source>
        <dbReference type="SAM" id="SignalP"/>
    </source>
</evidence>
<evidence type="ECO:0000313" key="2">
    <source>
        <dbReference type="EMBL" id="PFH56659.1"/>
    </source>
</evidence>
<organism evidence="2 3">
    <name type="scientific">Ophiocordyceps unilateralis</name>
    <name type="common">Zombie-ant fungus</name>
    <name type="synonym">Torrubia unilateralis</name>
    <dbReference type="NCBI Taxonomy" id="268505"/>
    <lineage>
        <taxon>Eukaryota</taxon>
        <taxon>Fungi</taxon>
        <taxon>Dikarya</taxon>
        <taxon>Ascomycota</taxon>
        <taxon>Pezizomycotina</taxon>
        <taxon>Sordariomycetes</taxon>
        <taxon>Hypocreomycetidae</taxon>
        <taxon>Hypocreales</taxon>
        <taxon>Ophiocordycipitaceae</taxon>
        <taxon>Ophiocordyceps</taxon>
    </lineage>
</organism>
<dbReference type="OrthoDB" id="10312497at2759"/>
<accession>A0A2A9P5E9</accession>
<reference evidence="2 3" key="1">
    <citation type="journal article" date="2015" name="BMC Genomics">
        <title>Gene expression during zombie ant biting behavior reflects the complexity underlying fungal parasitic behavioral manipulation.</title>
        <authorList>
            <person name="de Bekker C."/>
            <person name="Ohm R.A."/>
            <person name="Loreto R.G."/>
            <person name="Sebastian A."/>
            <person name="Albert I."/>
            <person name="Merrow M."/>
            <person name="Brachmann A."/>
            <person name="Hughes D.P."/>
        </authorList>
    </citation>
    <scope>NUCLEOTIDE SEQUENCE [LARGE SCALE GENOMIC DNA]</scope>
    <source>
        <strain evidence="2 3">SC16a</strain>
    </source>
</reference>
<sequence>MSRFWTLLSLLLLASTAAYAVSHSGSRAPLANITSAGPTTKSIEEIAPEVTLWPPPVHSTASGSGSAKATASETLAIVPFTPTGRSSALPFSRFVATSDGLAIGESGSSSSSFVVSTASASSSSTVKAELRPCEPGHDRAAEDCRVQLAGRCSRSQQQYPTCVDNQCVCLTTPCSDKETCQQRGLCLDEEEAGCQRGRSRRFPHFPGVCECAPKGEECGSQGRPHEFCQGIIKCTELHRDLYPPFPQCVNGRCQCGRVECNKTHDDMLDRASCQGLISCPDGRSLFPYCNAKFGPAEHHGRRSDGYCTCAWHVLPTRNATDETAG</sequence>
<protein>
    <recommendedName>
        <fullName evidence="4">Dickkopf N-terminal cysteine-rich domain-containing protein</fullName>
    </recommendedName>
</protein>
<evidence type="ECO:0008006" key="4">
    <source>
        <dbReference type="Google" id="ProtNLM"/>
    </source>
</evidence>